<dbReference type="InterPro" id="IPR029044">
    <property type="entry name" value="Nucleotide-diphossugar_trans"/>
</dbReference>
<evidence type="ECO:0000256" key="1">
    <source>
        <dbReference type="SAM" id="Phobius"/>
    </source>
</evidence>
<organism evidence="2">
    <name type="scientific">Notodromas monacha</name>
    <dbReference type="NCBI Taxonomy" id="399045"/>
    <lineage>
        <taxon>Eukaryota</taxon>
        <taxon>Metazoa</taxon>
        <taxon>Ecdysozoa</taxon>
        <taxon>Arthropoda</taxon>
        <taxon>Crustacea</taxon>
        <taxon>Oligostraca</taxon>
        <taxon>Ostracoda</taxon>
        <taxon>Podocopa</taxon>
        <taxon>Podocopida</taxon>
        <taxon>Cypridocopina</taxon>
        <taxon>Cypridoidea</taxon>
        <taxon>Cyprididae</taxon>
        <taxon>Notodromas</taxon>
    </lineage>
</organism>
<sequence length="173" mass="20086">MDDSYLKAPQYIMVKLLVKVQRWWKKRGQVFLAFFAILAALTFIVKQMRDSGREKEVVGDILLNAVQRSLLREQNEEERKDWHDYDQIRAESERTGNGENGTRVFTMDSPEKEAVYGVNGFNALASDQIALDRSLPDIRHEGYNLEQYGKLQPRNFRNYELCGILLGLRRSAV</sequence>
<feature type="transmembrane region" description="Helical" evidence="1">
    <location>
        <begin position="28"/>
        <end position="45"/>
    </location>
</feature>
<dbReference type="EMBL" id="OA883373">
    <property type="protein sequence ID" value="CAD7278724.1"/>
    <property type="molecule type" value="Genomic_DNA"/>
</dbReference>
<gene>
    <name evidence="2" type="ORF">NMOB1V02_LOCUS6421</name>
</gene>
<keyword evidence="3" id="KW-1185">Reference proteome</keyword>
<evidence type="ECO:0000313" key="3">
    <source>
        <dbReference type="Proteomes" id="UP000678499"/>
    </source>
</evidence>
<accession>A0A7R9GF90</accession>
<dbReference type="AlphaFoldDB" id="A0A7R9GF90"/>
<dbReference type="Proteomes" id="UP000678499">
    <property type="component" value="Unassembled WGS sequence"/>
</dbReference>
<name>A0A7R9GF90_9CRUS</name>
<dbReference type="Gene3D" id="3.90.550.10">
    <property type="entry name" value="Spore Coat Polysaccharide Biosynthesis Protein SpsA, Chain A"/>
    <property type="match status" value="1"/>
</dbReference>
<keyword evidence="1" id="KW-0812">Transmembrane</keyword>
<dbReference type="OrthoDB" id="6159198at2759"/>
<dbReference type="EMBL" id="CAJPEX010001336">
    <property type="protein sequence ID" value="CAG0918876.1"/>
    <property type="molecule type" value="Genomic_DNA"/>
</dbReference>
<keyword evidence="1" id="KW-0472">Membrane</keyword>
<protein>
    <submittedName>
        <fullName evidence="2">Uncharacterized protein</fullName>
    </submittedName>
</protein>
<proteinExistence type="predicted"/>
<keyword evidence="1" id="KW-1133">Transmembrane helix</keyword>
<reference evidence="2" key="1">
    <citation type="submission" date="2020-11" db="EMBL/GenBank/DDBJ databases">
        <authorList>
            <person name="Tran Van P."/>
        </authorList>
    </citation>
    <scope>NUCLEOTIDE SEQUENCE</scope>
</reference>
<evidence type="ECO:0000313" key="2">
    <source>
        <dbReference type="EMBL" id="CAD7278724.1"/>
    </source>
</evidence>